<name>A0A857FR88_KOMXY</name>
<gene>
    <name evidence="1" type="ORF">FMA36_15440</name>
</gene>
<proteinExistence type="predicted"/>
<evidence type="ECO:0000313" key="1">
    <source>
        <dbReference type="EMBL" id="QHC36715.1"/>
    </source>
</evidence>
<accession>A0A857FR88</accession>
<dbReference type="OrthoDB" id="7277385at2"/>
<organism evidence="1 2">
    <name type="scientific">Komagataeibacter xylinus</name>
    <name type="common">Gluconacetobacter xylinus</name>
    <dbReference type="NCBI Taxonomy" id="28448"/>
    <lineage>
        <taxon>Bacteria</taxon>
        <taxon>Pseudomonadati</taxon>
        <taxon>Pseudomonadota</taxon>
        <taxon>Alphaproteobacteria</taxon>
        <taxon>Acetobacterales</taxon>
        <taxon>Acetobacteraceae</taxon>
        <taxon>Komagataeibacter</taxon>
    </lineage>
</organism>
<dbReference type="EMBL" id="CP041348">
    <property type="protein sequence ID" value="QHC36715.1"/>
    <property type="molecule type" value="Genomic_DNA"/>
</dbReference>
<evidence type="ECO:0000313" key="2">
    <source>
        <dbReference type="Proteomes" id="UP000464674"/>
    </source>
</evidence>
<protein>
    <submittedName>
        <fullName evidence="1">Uncharacterized protein</fullName>
    </submittedName>
</protein>
<dbReference type="RefSeq" id="WP_159263182.1">
    <property type="nucleotide sequence ID" value="NZ_CP041348.1"/>
</dbReference>
<sequence>MTDAVESGVPYPSDVAGPIDEWSRVVYTALHTWPIARDGEWTRWEPGYLLLTIKRVDGREIEPIALYTADEELTVSFGYWETHNPAPYELWNAEADIIAEHAKLLVAQWLNGEIRTAVVTDRKGDWCRTTTIEQGELTPQLEAAARWLRDFHPEKVEVRTPVKGDWKIYPVDPNWLKLPVLSLDRLQG</sequence>
<dbReference type="Proteomes" id="UP000464674">
    <property type="component" value="Chromosome"/>
</dbReference>
<dbReference type="AlphaFoldDB" id="A0A857FR88"/>
<reference evidence="1 2" key="1">
    <citation type="journal article" date="2020" name="Carbohydr. Polym.">
        <title>Characterization and optimization of production of bacterial cellulose from strain CGMCC 17276 based on whole-genome analysis.</title>
        <authorList>
            <person name="Lu T."/>
            <person name="Gao H."/>
            <person name="Liao B."/>
            <person name="Wu J."/>
            <person name="Zhang W."/>
            <person name="Huang J."/>
            <person name="Liu M."/>
            <person name="Huang J."/>
            <person name="Chang Z."/>
            <person name="Jin M."/>
            <person name="Yi Z."/>
            <person name="Jiang D."/>
        </authorList>
    </citation>
    <scope>NUCLEOTIDE SEQUENCE [LARGE SCALE GENOMIC DNA]</scope>
    <source>
        <strain evidence="1 2">CGMCC 17276</strain>
    </source>
</reference>